<dbReference type="EMBL" id="BA000004">
    <property type="protein sequence ID" value="BAB07606.1"/>
    <property type="molecule type" value="Genomic_DNA"/>
</dbReference>
<keyword evidence="6" id="KW-1185">Reference proteome</keyword>
<evidence type="ECO:0000256" key="1">
    <source>
        <dbReference type="ARBA" id="ARBA00023015"/>
    </source>
</evidence>
<dbReference type="CDD" id="cd00090">
    <property type="entry name" value="HTH_ARSR"/>
    <property type="match status" value="1"/>
</dbReference>
<dbReference type="HOGENOM" id="CLU_077394_0_0_9"/>
<dbReference type="Pfam" id="PF01022">
    <property type="entry name" value="HTH_5"/>
    <property type="match status" value="1"/>
</dbReference>
<dbReference type="eggNOG" id="COG0640">
    <property type="taxonomic scope" value="Bacteria"/>
</dbReference>
<dbReference type="Proteomes" id="UP000001258">
    <property type="component" value="Chromosome"/>
</dbReference>
<proteinExistence type="predicted"/>
<dbReference type="STRING" id="272558.gene:10729800"/>
<dbReference type="PANTHER" id="PTHR33154">
    <property type="entry name" value="TRANSCRIPTIONAL REGULATOR, ARSR FAMILY"/>
    <property type="match status" value="1"/>
</dbReference>
<dbReference type="SMART" id="SM00418">
    <property type="entry name" value="HTH_ARSR"/>
    <property type="match status" value="1"/>
</dbReference>
<dbReference type="InterPro" id="IPR011991">
    <property type="entry name" value="ArsR-like_HTH"/>
</dbReference>
<dbReference type="OrthoDB" id="2646147at2"/>
<evidence type="ECO:0000256" key="3">
    <source>
        <dbReference type="ARBA" id="ARBA00023163"/>
    </source>
</evidence>
<keyword evidence="3" id="KW-0804">Transcription</keyword>
<dbReference type="InterPro" id="IPR036390">
    <property type="entry name" value="WH_DNA-bd_sf"/>
</dbReference>
<evidence type="ECO:0000313" key="5">
    <source>
        <dbReference type="EMBL" id="BAB07606.1"/>
    </source>
</evidence>
<dbReference type="PANTHER" id="PTHR33154:SF33">
    <property type="entry name" value="TRANSCRIPTIONAL REPRESSOR SDPR"/>
    <property type="match status" value="1"/>
</dbReference>
<keyword evidence="2" id="KW-0238">DNA-binding</keyword>
<dbReference type="SUPFAM" id="SSF46785">
    <property type="entry name" value="Winged helix' DNA-binding domain"/>
    <property type="match status" value="1"/>
</dbReference>
<sequence>MNVQSVYKPQMEFLLSLLLYVNEKHEKRFDLGPAWKKSIMKTLPEPFHPLLTKPNMVETLRWLDHHILFDQTAMTGESVEDLLIWVKEQHDLCTSFPYSPHVQYEPKESSEQLYTVLSGWHEHYYSKIDCRIEEGLIHSQAFVEENLKKGMPEKVIDDATNGIWLEEQPDSLTVHLIPQYHWRPLVLYTHLVDVFYYGYAVDAIPAEEESFSPLYLRTQQALSDSNRLKVLQFIAREPKPFKEIHKHLGLAKSTVHHHLITLRAAGLVRVHVHPEKPDRYSFRREGLIQLEGRLLSIIEGSV</sequence>
<reference evidence="5 6" key="1">
    <citation type="journal article" date="2000" name="Nucleic Acids Res.">
        <title>Complete genome sequence of the alkaliphilic bacterium Bacillus halodurans and genomic sequence comparison with Bacillus subtilis.</title>
        <authorList>
            <person name="Takami H."/>
            <person name="Nakasone K."/>
            <person name="Takaki Y."/>
            <person name="Maeno G."/>
            <person name="Sasaki R."/>
            <person name="Masui N."/>
            <person name="Fuji F."/>
            <person name="Hirama C."/>
            <person name="Nakamura Y."/>
            <person name="Ogasawara N."/>
            <person name="Kuhara S."/>
            <person name="Horikoshi K."/>
        </authorList>
    </citation>
    <scope>NUCLEOTIDE SEQUENCE [LARGE SCALE GENOMIC DNA]</scope>
    <source>
        <strain evidence="6">ATCC BAA-125 / DSM 18197 / FERM 7344 / JCM 9153 / C-125</strain>
    </source>
</reference>
<name>Q9K645_HALH5</name>
<dbReference type="Gene3D" id="1.10.10.10">
    <property type="entry name" value="Winged helix-like DNA-binding domain superfamily/Winged helix DNA-binding domain"/>
    <property type="match status" value="1"/>
</dbReference>
<dbReference type="InterPro" id="IPR001845">
    <property type="entry name" value="HTH_ArsR_DNA-bd_dom"/>
</dbReference>
<gene>
    <name evidence="5" type="ordered locus">BH3887</name>
</gene>
<feature type="domain" description="HTH arsR-type" evidence="4">
    <location>
        <begin position="217"/>
        <end position="292"/>
    </location>
</feature>
<dbReference type="KEGG" id="bha:BH3887"/>
<protein>
    <submittedName>
        <fullName evidence="5">BH3887 protein</fullName>
    </submittedName>
</protein>
<dbReference type="GO" id="GO:0003700">
    <property type="term" value="F:DNA-binding transcription factor activity"/>
    <property type="evidence" value="ECO:0007669"/>
    <property type="project" value="InterPro"/>
</dbReference>
<dbReference type="GO" id="GO:0003677">
    <property type="term" value="F:DNA binding"/>
    <property type="evidence" value="ECO:0007669"/>
    <property type="project" value="UniProtKB-KW"/>
</dbReference>
<dbReference type="PIR" id="G84135">
    <property type="entry name" value="G84135"/>
</dbReference>
<organism evidence="5 6">
    <name type="scientific">Halalkalibacterium halodurans (strain ATCC BAA-125 / DSM 18197 / FERM 7344 / JCM 9153 / C-125)</name>
    <name type="common">Bacillus halodurans</name>
    <dbReference type="NCBI Taxonomy" id="272558"/>
    <lineage>
        <taxon>Bacteria</taxon>
        <taxon>Bacillati</taxon>
        <taxon>Bacillota</taxon>
        <taxon>Bacilli</taxon>
        <taxon>Bacillales</taxon>
        <taxon>Bacillaceae</taxon>
        <taxon>Halalkalibacterium (ex Joshi et al. 2022)</taxon>
    </lineage>
</organism>
<dbReference type="RefSeq" id="WP_010900012.1">
    <property type="nucleotide sequence ID" value="NC_002570.2"/>
</dbReference>
<evidence type="ECO:0000256" key="2">
    <source>
        <dbReference type="ARBA" id="ARBA00023125"/>
    </source>
</evidence>
<dbReference type="InterPro" id="IPR051081">
    <property type="entry name" value="HTH_MetalResp_TranReg"/>
</dbReference>
<evidence type="ECO:0000259" key="4">
    <source>
        <dbReference type="SMART" id="SM00418"/>
    </source>
</evidence>
<keyword evidence="1" id="KW-0805">Transcription regulation</keyword>
<evidence type="ECO:0000313" key="6">
    <source>
        <dbReference type="Proteomes" id="UP000001258"/>
    </source>
</evidence>
<accession>Q9K645</accession>
<dbReference type="InterPro" id="IPR036388">
    <property type="entry name" value="WH-like_DNA-bd_sf"/>
</dbReference>
<dbReference type="AlphaFoldDB" id="Q9K645"/>